<accession>I0WAZ1</accession>
<reference evidence="2 3" key="1">
    <citation type="journal article" date="2012" name="J. Bacteriol.">
        <title>Draft genome sequence of the nitrophenol-degrading actinomycete Rhodococcus imtechensis RKJ300.</title>
        <authorList>
            <person name="Vikram S."/>
            <person name="Kumar S."/>
            <person name="Subramanian S."/>
            <person name="Raghava G.P."/>
        </authorList>
    </citation>
    <scope>NUCLEOTIDE SEQUENCE [LARGE SCALE GENOMIC DNA]</scope>
    <source>
        <strain evidence="2 3">RKJ300</strain>
    </source>
</reference>
<proteinExistence type="predicted"/>
<dbReference type="Proteomes" id="UP000006447">
    <property type="component" value="Unassembled WGS sequence"/>
</dbReference>
<gene>
    <name evidence="2" type="ORF">W59_33123</name>
</gene>
<dbReference type="EMBL" id="AJJH01000170">
    <property type="protein sequence ID" value="EID73557.1"/>
    <property type="molecule type" value="Genomic_DNA"/>
</dbReference>
<comment type="caution">
    <text evidence="2">The sequence shown here is derived from an EMBL/GenBank/DDBJ whole genome shotgun (WGS) entry which is preliminary data.</text>
</comment>
<dbReference type="PATRIC" id="fig|1165867.3.peg.6785"/>
<evidence type="ECO:0000313" key="2">
    <source>
        <dbReference type="EMBL" id="EID73557.1"/>
    </source>
</evidence>
<sequence>MTVASAEFAGAQTGSKVIASTPRAAPADPALLVPVDAMLVARTSGGAAFASLVLAAHVVAGLNWRLMQGERILLLAVDRQRHIEAVWPVLDVSGHDLDGRRNLRLSSPSAEDRALVGQLSPVDPQSGIASWDPQNGVDDATW</sequence>
<protein>
    <submittedName>
        <fullName evidence="2">Uncharacterized protein</fullName>
    </submittedName>
</protein>
<organism evidence="2 3">
    <name type="scientific">Rhodococcus opacus RKJ300 = JCM 13270</name>
    <dbReference type="NCBI Taxonomy" id="1165867"/>
    <lineage>
        <taxon>Bacteria</taxon>
        <taxon>Bacillati</taxon>
        <taxon>Actinomycetota</taxon>
        <taxon>Actinomycetes</taxon>
        <taxon>Mycobacteriales</taxon>
        <taxon>Nocardiaceae</taxon>
        <taxon>Rhodococcus</taxon>
    </lineage>
</organism>
<evidence type="ECO:0000313" key="3">
    <source>
        <dbReference type="Proteomes" id="UP000006447"/>
    </source>
</evidence>
<dbReference type="AlphaFoldDB" id="I0WAZ1"/>
<feature type="region of interest" description="Disordered" evidence="1">
    <location>
        <begin position="120"/>
        <end position="142"/>
    </location>
</feature>
<name>I0WAZ1_RHOOP</name>
<dbReference type="RefSeq" id="WP_007300787.1">
    <property type="nucleotide sequence ID" value="NZ_AJJH01000170.1"/>
</dbReference>
<evidence type="ECO:0000256" key="1">
    <source>
        <dbReference type="SAM" id="MobiDB-lite"/>
    </source>
</evidence>